<protein>
    <submittedName>
        <fullName evidence="2">Uncharacterized protein</fullName>
    </submittedName>
</protein>
<comment type="caution">
    <text evidence="2">The sequence shown here is derived from an EMBL/GenBank/DDBJ whole genome shotgun (WGS) entry which is preliminary data.</text>
</comment>
<evidence type="ECO:0000313" key="3">
    <source>
        <dbReference type="Proteomes" id="UP001595279"/>
    </source>
</evidence>
<name>A0ABV7CW69_9BACI</name>
<sequence length="67" mass="7225">MISAGGSRNQQESGDIGRRLAESAGEHGYPREVLGISRRAVISLGGSRNRQESDDIARRLTESAGER</sequence>
<dbReference type="Proteomes" id="UP001595279">
    <property type="component" value="Unassembled WGS sequence"/>
</dbReference>
<keyword evidence="3" id="KW-1185">Reference proteome</keyword>
<gene>
    <name evidence="2" type="ORF">ACFOGI_09130</name>
</gene>
<evidence type="ECO:0000256" key="1">
    <source>
        <dbReference type="SAM" id="MobiDB-lite"/>
    </source>
</evidence>
<feature type="compositionally biased region" description="Basic and acidic residues" evidence="1">
    <location>
        <begin position="49"/>
        <end position="67"/>
    </location>
</feature>
<accession>A0ABV7CW69</accession>
<dbReference type="RefSeq" id="WP_390271649.1">
    <property type="nucleotide sequence ID" value="NZ_JBHRSA010000037.1"/>
</dbReference>
<dbReference type="EMBL" id="JBHRSA010000037">
    <property type="protein sequence ID" value="MFC3040420.1"/>
    <property type="molecule type" value="Genomic_DNA"/>
</dbReference>
<evidence type="ECO:0000313" key="2">
    <source>
        <dbReference type="EMBL" id="MFC3040420.1"/>
    </source>
</evidence>
<feature type="compositionally biased region" description="Polar residues" evidence="1">
    <location>
        <begin position="1"/>
        <end position="13"/>
    </location>
</feature>
<feature type="compositionally biased region" description="Basic and acidic residues" evidence="1">
    <location>
        <begin position="15"/>
        <end position="30"/>
    </location>
</feature>
<feature type="region of interest" description="Disordered" evidence="1">
    <location>
        <begin position="1"/>
        <end position="67"/>
    </location>
</feature>
<reference evidence="3" key="1">
    <citation type="journal article" date="2019" name="Int. J. Syst. Evol. Microbiol.">
        <title>The Global Catalogue of Microorganisms (GCM) 10K type strain sequencing project: providing services to taxonomists for standard genome sequencing and annotation.</title>
        <authorList>
            <consortium name="The Broad Institute Genomics Platform"/>
            <consortium name="The Broad Institute Genome Sequencing Center for Infectious Disease"/>
            <person name="Wu L."/>
            <person name="Ma J."/>
        </authorList>
    </citation>
    <scope>NUCLEOTIDE SEQUENCE [LARGE SCALE GENOMIC DNA]</scope>
    <source>
        <strain evidence="3">KCTC 13128</strain>
    </source>
</reference>
<organism evidence="2 3">
    <name type="scientific">Virgibacillus xinjiangensis</name>
    <dbReference type="NCBI Taxonomy" id="393090"/>
    <lineage>
        <taxon>Bacteria</taxon>
        <taxon>Bacillati</taxon>
        <taxon>Bacillota</taxon>
        <taxon>Bacilli</taxon>
        <taxon>Bacillales</taxon>
        <taxon>Bacillaceae</taxon>
        <taxon>Virgibacillus</taxon>
    </lineage>
</organism>
<proteinExistence type="predicted"/>